<name>A0A2P9ANQ5_9HYPH</name>
<keyword evidence="2" id="KW-1185">Reference proteome</keyword>
<organism evidence="1 2">
    <name type="scientific">Mesorhizobium delmotii</name>
    <dbReference type="NCBI Taxonomy" id="1631247"/>
    <lineage>
        <taxon>Bacteria</taxon>
        <taxon>Pseudomonadati</taxon>
        <taxon>Pseudomonadota</taxon>
        <taxon>Alphaproteobacteria</taxon>
        <taxon>Hyphomicrobiales</taxon>
        <taxon>Phyllobacteriaceae</taxon>
        <taxon>Mesorhizobium</taxon>
    </lineage>
</organism>
<dbReference type="AlphaFoldDB" id="A0A2P9ANQ5"/>
<gene>
    <name evidence="1" type="ORF">BQ8482_310105</name>
</gene>
<evidence type="ECO:0000313" key="2">
    <source>
        <dbReference type="Proteomes" id="UP000245698"/>
    </source>
</evidence>
<proteinExistence type="predicted"/>
<evidence type="ECO:0000313" key="1">
    <source>
        <dbReference type="EMBL" id="SJM32784.1"/>
    </source>
</evidence>
<sequence length="50" mass="5379">MRPSASKRTHVVLTSDVRSPALRFCKLNLALTLGVARAILVGTGIEAMRT</sequence>
<dbReference type="Proteomes" id="UP000245698">
    <property type="component" value="Unassembled WGS sequence"/>
</dbReference>
<reference evidence="2" key="1">
    <citation type="submission" date="2016-12" db="EMBL/GenBank/DDBJ databases">
        <authorList>
            <person name="Brunel B."/>
        </authorList>
    </citation>
    <scope>NUCLEOTIDE SEQUENCE [LARGE SCALE GENOMIC DNA]</scope>
</reference>
<accession>A0A2P9ANQ5</accession>
<protein>
    <submittedName>
        <fullName evidence="1">Uncharacterized protein</fullName>
    </submittedName>
</protein>
<dbReference type="EMBL" id="FUIG01000039">
    <property type="protein sequence ID" value="SJM32784.1"/>
    <property type="molecule type" value="Genomic_DNA"/>
</dbReference>